<name>A0A3B0X5Y1_9ZZZZ</name>
<dbReference type="AlphaFoldDB" id="A0A3B0X5Y1"/>
<reference evidence="1" key="1">
    <citation type="submission" date="2018-06" db="EMBL/GenBank/DDBJ databases">
        <authorList>
            <person name="Zhirakovskaya E."/>
        </authorList>
    </citation>
    <scope>NUCLEOTIDE SEQUENCE</scope>
</reference>
<gene>
    <name evidence="1" type="ORF">MNBD_GAMMA08-823</name>
</gene>
<sequence length="426" mass="47107">MANELIAERLQLQREIPHWRQAADRLKDIDALTSPASWRHLEKGTGAEIHSSLVAAVERLNAMGRTLTPGSINGANMAEIKRLRSGLNQFRKQYLKTEITIDLYTDALNTRGNKKIGLILAAYDALARKSMQSLLSPLGYASPPVLTYLDNGRGASIAKAGMRLWDGGTINPCAVIKVVQHNIYRNTSLIHEAGHQVAKITGWTEELSAVLNQGLGGYSTELAKVWGSWSSEIAADTYAFVHTGYASVAGLHDVVSGDAKSAFRYRPGDPHPISYLRVLLGVEMCRTYYGKGPWDDMEKAWVARNPLSAANPQTRTIIRASLPLIKNIVNIILKKPMKAFKNKNIQYWINPMDVHPKKLKSFIDRYGESVFSSKYWVSNDPLKLLAISALDTGSRRSMATGRQEKWLLQLGNRIVSVPGTTIATGV</sequence>
<accession>A0A3B0X5Y1</accession>
<dbReference type="EMBL" id="UOFH01000004">
    <property type="protein sequence ID" value="VAW58297.1"/>
    <property type="molecule type" value="Genomic_DNA"/>
</dbReference>
<protein>
    <submittedName>
        <fullName evidence="1">Uncharacterized protein</fullName>
    </submittedName>
</protein>
<proteinExistence type="predicted"/>
<evidence type="ECO:0000313" key="1">
    <source>
        <dbReference type="EMBL" id="VAW58297.1"/>
    </source>
</evidence>
<organism evidence="1">
    <name type="scientific">hydrothermal vent metagenome</name>
    <dbReference type="NCBI Taxonomy" id="652676"/>
    <lineage>
        <taxon>unclassified sequences</taxon>
        <taxon>metagenomes</taxon>
        <taxon>ecological metagenomes</taxon>
    </lineage>
</organism>